<sequence length="181" mass="19935">MKRIKEIILVIFTFILIPNISYSNGGYNQTIIHIYGSILSAPCKVKNDVVNVEFGDIIGKYLYLHERTPSIPFYIELEDCRTNIADSVIVSFSGNPSYGDGLDGFLALDSNSVATGVAVGIEMENGQFLSLMDESKAIGLIEGDNILPFKAFVQGDETVLKNKSLGFGEFWATATFILEYL</sequence>
<dbReference type="OrthoDB" id="6462343at2"/>
<keyword evidence="3" id="KW-1185">Reference proteome</keyword>
<reference evidence="2 3" key="1">
    <citation type="journal article" date="2012" name="BMC Genomics">
        <title>Comparative genomics of bacteria in the genus Providencia isolated from wild Drosophila melanogaster.</title>
        <authorList>
            <person name="Galac M.R."/>
            <person name="Lazzaro B.P."/>
        </authorList>
    </citation>
    <scope>NUCLEOTIDE SEQUENCE [LARGE SCALE GENOMIC DNA]</scope>
    <source>
        <strain evidence="2 3">DSM 19967</strain>
    </source>
</reference>
<accession>K8WZB7</accession>
<dbReference type="PATRIC" id="fig|1141660.3.peg.76"/>
<dbReference type="InterPro" id="IPR008966">
    <property type="entry name" value="Adhesion_dom_sf"/>
</dbReference>
<evidence type="ECO:0000313" key="3">
    <source>
        <dbReference type="Proteomes" id="UP000010290"/>
    </source>
</evidence>
<dbReference type="InterPro" id="IPR000259">
    <property type="entry name" value="Adhesion_dom_fimbrial"/>
</dbReference>
<dbReference type="GO" id="GO:0009289">
    <property type="term" value="C:pilus"/>
    <property type="evidence" value="ECO:0007669"/>
    <property type="project" value="InterPro"/>
</dbReference>
<dbReference type="EMBL" id="AKKN01000001">
    <property type="protein sequence ID" value="EKT61555.1"/>
    <property type="molecule type" value="Genomic_DNA"/>
</dbReference>
<evidence type="ECO:0000259" key="1">
    <source>
        <dbReference type="Pfam" id="PF00419"/>
    </source>
</evidence>
<proteinExistence type="predicted"/>
<dbReference type="InterPro" id="IPR050263">
    <property type="entry name" value="Bact_Fimbrial_Adh_Pro"/>
</dbReference>
<dbReference type="HOGENOM" id="CLU_088965_3_3_6"/>
<dbReference type="PANTHER" id="PTHR33420:SF9">
    <property type="entry name" value="MINOR FIMBRIAL SUBUNIT"/>
    <property type="match status" value="1"/>
</dbReference>
<dbReference type="InterPro" id="IPR036937">
    <property type="entry name" value="Adhesion_dom_fimbrial_sf"/>
</dbReference>
<dbReference type="SUPFAM" id="SSF49401">
    <property type="entry name" value="Bacterial adhesins"/>
    <property type="match status" value="1"/>
</dbReference>
<protein>
    <submittedName>
        <fullName evidence="2">Fimbrial protein domain-containing protein</fullName>
    </submittedName>
</protein>
<gene>
    <name evidence="2" type="ORF">OO7_00380</name>
</gene>
<dbReference type="Pfam" id="PF00419">
    <property type="entry name" value="Fimbrial"/>
    <property type="match status" value="1"/>
</dbReference>
<dbReference type="AlphaFoldDB" id="K8WZB7"/>
<dbReference type="GO" id="GO:0043709">
    <property type="term" value="P:cell adhesion involved in single-species biofilm formation"/>
    <property type="evidence" value="ECO:0007669"/>
    <property type="project" value="TreeGrafter"/>
</dbReference>
<name>K8WZB7_9GAMM</name>
<dbReference type="Proteomes" id="UP000010290">
    <property type="component" value="Chromosome"/>
</dbReference>
<evidence type="ECO:0000313" key="2">
    <source>
        <dbReference type="EMBL" id="EKT61555.1"/>
    </source>
</evidence>
<dbReference type="Gene3D" id="2.60.40.1090">
    <property type="entry name" value="Fimbrial-type adhesion domain"/>
    <property type="match status" value="1"/>
</dbReference>
<comment type="caution">
    <text evidence="2">The sequence shown here is derived from an EMBL/GenBank/DDBJ whole genome shotgun (WGS) entry which is preliminary data.</text>
</comment>
<dbReference type="RefSeq" id="WP_008913985.1">
    <property type="nucleotide sequence ID" value="NZ_CM001773.1"/>
</dbReference>
<feature type="domain" description="Fimbrial-type adhesion" evidence="1">
    <location>
        <begin position="32"/>
        <end position="180"/>
    </location>
</feature>
<organism evidence="2 3">
    <name type="scientific">Providencia sneebia DSM 19967</name>
    <dbReference type="NCBI Taxonomy" id="1141660"/>
    <lineage>
        <taxon>Bacteria</taxon>
        <taxon>Pseudomonadati</taxon>
        <taxon>Pseudomonadota</taxon>
        <taxon>Gammaproteobacteria</taxon>
        <taxon>Enterobacterales</taxon>
        <taxon>Morganellaceae</taxon>
        <taxon>Providencia</taxon>
    </lineage>
</organism>
<dbReference type="PANTHER" id="PTHR33420">
    <property type="entry name" value="FIMBRIAL SUBUNIT ELFA-RELATED"/>
    <property type="match status" value="1"/>
</dbReference>